<dbReference type="InterPro" id="IPR051802">
    <property type="entry name" value="YfhM-like"/>
</dbReference>
<name>A0A484Z5S6_9ENTR</name>
<dbReference type="EMBL" id="CAADIW010000069">
    <property type="protein sequence ID" value="VFS43862.1"/>
    <property type="molecule type" value="Genomic_DNA"/>
</dbReference>
<organism evidence="2 3">
    <name type="scientific">Enterobacter cancerogenus</name>
    <dbReference type="NCBI Taxonomy" id="69218"/>
    <lineage>
        <taxon>Bacteria</taxon>
        <taxon>Pseudomonadati</taxon>
        <taxon>Pseudomonadota</taxon>
        <taxon>Gammaproteobacteria</taxon>
        <taxon>Enterobacterales</taxon>
        <taxon>Enterobacteriaceae</taxon>
        <taxon>Enterobacter</taxon>
        <taxon>Enterobacter cloacae complex</taxon>
    </lineage>
</organism>
<dbReference type="AlphaFoldDB" id="A0A484Z5S6"/>
<dbReference type="GO" id="GO:0004866">
    <property type="term" value="F:endopeptidase inhibitor activity"/>
    <property type="evidence" value="ECO:0007669"/>
    <property type="project" value="TreeGrafter"/>
</dbReference>
<evidence type="ECO:0000313" key="3">
    <source>
        <dbReference type="Proteomes" id="UP000351155"/>
    </source>
</evidence>
<protein>
    <submittedName>
        <fullName evidence="2">Protein YfhM</fullName>
    </submittedName>
</protein>
<gene>
    <name evidence="2" type="primary">yfhM_4</name>
    <name evidence="2" type="ORF">NCTC12126_05128</name>
</gene>
<proteinExistence type="predicted"/>
<reference evidence="2 3" key="1">
    <citation type="submission" date="2019-03" db="EMBL/GenBank/DDBJ databases">
        <authorList>
            <consortium name="Pathogen Informatics"/>
        </authorList>
    </citation>
    <scope>NUCLEOTIDE SEQUENCE [LARGE SCALE GENOMIC DNA]</scope>
    <source>
        <strain evidence="2 3">NCTC12126</strain>
    </source>
</reference>
<dbReference type="Pfam" id="PF17962">
    <property type="entry name" value="bMG6"/>
    <property type="match status" value="1"/>
</dbReference>
<dbReference type="InterPro" id="IPR041462">
    <property type="entry name" value="Bact_A2M_MG6"/>
</dbReference>
<dbReference type="PANTHER" id="PTHR40094">
    <property type="entry name" value="ALPHA-2-MACROGLOBULIN HOMOLOG"/>
    <property type="match status" value="1"/>
</dbReference>
<dbReference type="Proteomes" id="UP000351155">
    <property type="component" value="Unassembled WGS sequence"/>
</dbReference>
<feature type="domain" description="Bacterial Alpha-2-macroglobulin MG6" evidence="1">
    <location>
        <begin position="35"/>
        <end position="139"/>
    </location>
</feature>
<sequence length="243" mass="27687">MPSRRSGLPAALPGIRPQFASKAVYDYRTDTTVNQPIVDENGNASFDIVYADVTGAKKAVSGLQVRLVRERRDYFWNWSESDGWQSQFDQKDLIEGEQDLTLKADETGKVTFPVEWGSYRLEVKAPDDKVSSVRFWAGYSWQDNSDGTGAARPDRVTLKLDKPAYQPGDTIKLHIAAPSRRERLRHDRIQRRSAVVERDRRSGQMVWILASRSIKPGNATISTSARWWCVPVINPNRPRRNVR</sequence>
<evidence type="ECO:0000313" key="2">
    <source>
        <dbReference type="EMBL" id="VFS43862.1"/>
    </source>
</evidence>
<evidence type="ECO:0000259" key="1">
    <source>
        <dbReference type="Pfam" id="PF17962"/>
    </source>
</evidence>
<dbReference type="PANTHER" id="PTHR40094:SF1">
    <property type="entry name" value="UBIQUITIN DOMAIN-CONTAINING PROTEIN"/>
    <property type="match status" value="1"/>
</dbReference>
<accession>A0A484Z5S6</accession>